<keyword evidence="2" id="KW-1185">Reference proteome</keyword>
<dbReference type="Proteomes" id="UP001163324">
    <property type="component" value="Chromosome 8"/>
</dbReference>
<evidence type="ECO:0000313" key="1">
    <source>
        <dbReference type="EMBL" id="KAI9896847.1"/>
    </source>
</evidence>
<dbReference type="EMBL" id="CM047947">
    <property type="protein sequence ID" value="KAI9896847.1"/>
    <property type="molecule type" value="Genomic_DNA"/>
</dbReference>
<accession>A0ACC0UTK6</accession>
<reference evidence="1" key="1">
    <citation type="submission" date="2022-10" db="EMBL/GenBank/DDBJ databases">
        <title>Complete Genome of Trichothecium roseum strain YXFP-22015, a Plant Pathogen Isolated from Citrus.</title>
        <authorList>
            <person name="Wang Y."/>
            <person name="Zhu L."/>
        </authorList>
    </citation>
    <scope>NUCLEOTIDE SEQUENCE</scope>
    <source>
        <strain evidence="1">YXFP-22015</strain>
    </source>
</reference>
<proteinExistence type="predicted"/>
<sequence length="148" mass="16342">MSSGNKDLFEQGLRNRREVVGDEYVDRALQNGSSEFAYPGQQLVTEWAWGNIWSRPGLSRQQRSLLNIGMLMSLKSWPEFAIHVRGAVRNGLTELEIREAILHASVYLGLPAGVEAFKAADAALDDMARKGELVRTMDKLSPDAPLGG</sequence>
<comment type="caution">
    <text evidence="1">The sequence shown here is derived from an EMBL/GenBank/DDBJ whole genome shotgun (WGS) entry which is preliminary data.</text>
</comment>
<gene>
    <name evidence="1" type="ORF">N3K66_007869</name>
</gene>
<protein>
    <submittedName>
        <fullName evidence="1">Uncharacterized protein</fullName>
    </submittedName>
</protein>
<name>A0ACC0UTK6_9HYPO</name>
<evidence type="ECO:0000313" key="2">
    <source>
        <dbReference type="Proteomes" id="UP001163324"/>
    </source>
</evidence>
<organism evidence="1 2">
    <name type="scientific">Trichothecium roseum</name>
    <dbReference type="NCBI Taxonomy" id="47278"/>
    <lineage>
        <taxon>Eukaryota</taxon>
        <taxon>Fungi</taxon>
        <taxon>Dikarya</taxon>
        <taxon>Ascomycota</taxon>
        <taxon>Pezizomycotina</taxon>
        <taxon>Sordariomycetes</taxon>
        <taxon>Hypocreomycetidae</taxon>
        <taxon>Hypocreales</taxon>
        <taxon>Hypocreales incertae sedis</taxon>
        <taxon>Trichothecium</taxon>
    </lineage>
</organism>